<organism>
    <name type="scientific">Solenopsis invicta</name>
    <name type="common">Red imported fire ant</name>
    <name type="synonym">Solenopsis wagneri</name>
    <dbReference type="NCBI Taxonomy" id="13686"/>
    <lineage>
        <taxon>Eukaryota</taxon>
        <taxon>Metazoa</taxon>
        <taxon>Ecdysozoa</taxon>
        <taxon>Arthropoda</taxon>
        <taxon>Hexapoda</taxon>
        <taxon>Insecta</taxon>
        <taxon>Pterygota</taxon>
        <taxon>Neoptera</taxon>
        <taxon>Endopterygota</taxon>
        <taxon>Hymenoptera</taxon>
        <taxon>Apocrita</taxon>
        <taxon>Aculeata</taxon>
        <taxon>Formicoidea</taxon>
        <taxon>Formicidae</taxon>
        <taxon>Myrmicinae</taxon>
        <taxon>Solenopsis</taxon>
    </lineage>
</organism>
<dbReference type="PANTHER" id="PTHR33053:SF26">
    <property type="entry name" value="TRANSPOSASE DOMAIN-CONTAINING PROTEIN"/>
    <property type="match status" value="1"/>
</dbReference>
<dbReference type="PANTHER" id="PTHR33053">
    <property type="entry name" value="PROTEIN, PUTATIVE-RELATED"/>
    <property type="match status" value="1"/>
</dbReference>
<protein>
    <submittedName>
        <fullName evidence="1">Uncharacterized protein</fullName>
    </submittedName>
</protein>
<gene>
    <name evidence="1" type="ORF">SINV_09883</name>
</gene>
<sequence length="284" mass="32048">TYQFRVQNSMNETTNVETDHSLDETDYSYSNNKIDYYSDSEDTGSRYIDIDNLTFNEQPTHSCANVIKNTNLRLNHIKNSDQLSTKIATWAVKNNIRFSSLRQLLSILRKDPFCCKDLPTDPRTLLKTPNKSYDKKVGSGLYHYFGVAETLNSLCISLNINVTSSTEFFLAVNIDGLPLSKSSASSFWPILCSVKSIEALKNKVFLVALYHGNEKPNSNDFLLDFVNECAKLTTDGILIKTVKCNFKIQMLICDTPAKSFVLSVKSHSGYFSCTKCNQEGEMIN</sequence>
<dbReference type="AlphaFoldDB" id="E9J797"/>
<proteinExistence type="predicted"/>
<evidence type="ECO:0000313" key="1">
    <source>
        <dbReference type="EMBL" id="EFZ11306.1"/>
    </source>
</evidence>
<reference evidence="1" key="1">
    <citation type="journal article" date="2011" name="Proc. Natl. Acad. Sci. U.S.A.">
        <title>The genome of the fire ant Solenopsis invicta.</title>
        <authorList>
            <person name="Wurm Y."/>
            <person name="Wang J."/>
            <person name="Riba-Grognuz O."/>
            <person name="Corona M."/>
            <person name="Nygaard S."/>
            <person name="Hunt B.G."/>
            <person name="Ingram K.K."/>
            <person name="Falquet L."/>
            <person name="Nipitwattanaphon M."/>
            <person name="Gotzek D."/>
            <person name="Dijkstra M.B."/>
            <person name="Oettler J."/>
            <person name="Comtesse F."/>
            <person name="Shih C.J."/>
            <person name="Wu W.J."/>
            <person name="Yang C.C."/>
            <person name="Thomas J."/>
            <person name="Beaudoing E."/>
            <person name="Pradervand S."/>
            <person name="Flegel V."/>
            <person name="Cook E.D."/>
            <person name="Fabbretti R."/>
            <person name="Stockinger H."/>
            <person name="Long L."/>
            <person name="Farmerie W.G."/>
            <person name="Oakey J."/>
            <person name="Boomsma J.J."/>
            <person name="Pamilo P."/>
            <person name="Yi S.V."/>
            <person name="Heinze J."/>
            <person name="Goodisman M.A."/>
            <person name="Farinelli L."/>
            <person name="Harshman K."/>
            <person name="Hulo N."/>
            <person name="Cerutti L."/>
            <person name="Xenarios I."/>
            <person name="Shoemaker D."/>
            <person name="Keller L."/>
        </authorList>
    </citation>
    <scope>NUCLEOTIDE SEQUENCE [LARGE SCALE GENOMIC DNA]</scope>
</reference>
<feature type="non-terminal residue" evidence="1">
    <location>
        <position position="1"/>
    </location>
</feature>
<dbReference type="HOGENOM" id="CLU_004416_1_0_1"/>
<accession>E9J797</accession>
<dbReference type="EMBL" id="GL768445">
    <property type="protein sequence ID" value="EFZ11306.1"/>
    <property type="molecule type" value="Genomic_DNA"/>
</dbReference>
<name>E9J797_SOLIN</name>
<feature type="non-terminal residue" evidence="1">
    <location>
        <position position="284"/>
    </location>
</feature>
<dbReference type="OMA" id="RCEHEES"/>